<accession>A0A1I7Y9Y8</accession>
<dbReference type="AlphaFoldDB" id="A0A1I7Y9Y8"/>
<name>A0A1I7Y9Y8_9BILA</name>
<keyword evidence="1" id="KW-0732">Signal</keyword>
<evidence type="ECO:0000313" key="3">
    <source>
        <dbReference type="WBParaSite" id="L893_g14167.t1"/>
    </source>
</evidence>
<protein>
    <submittedName>
        <fullName evidence="3">Secreted protein</fullName>
    </submittedName>
</protein>
<organism evidence="2 3">
    <name type="scientific">Steinernema glaseri</name>
    <dbReference type="NCBI Taxonomy" id="37863"/>
    <lineage>
        <taxon>Eukaryota</taxon>
        <taxon>Metazoa</taxon>
        <taxon>Ecdysozoa</taxon>
        <taxon>Nematoda</taxon>
        <taxon>Chromadorea</taxon>
        <taxon>Rhabditida</taxon>
        <taxon>Tylenchina</taxon>
        <taxon>Panagrolaimomorpha</taxon>
        <taxon>Strongyloidoidea</taxon>
        <taxon>Steinernematidae</taxon>
        <taxon>Steinernema</taxon>
    </lineage>
</organism>
<dbReference type="Proteomes" id="UP000095287">
    <property type="component" value="Unplaced"/>
</dbReference>
<evidence type="ECO:0000256" key="1">
    <source>
        <dbReference type="SAM" id="SignalP"/>
    </source>
</evidence>
<sequence>MRQLLLVFANVHPDLLVLLAVLVTKEPRDTLRNRGLSRTVTEKAITALLLYAEGTAGKDVFQSSAKRCYCGQTIIFGYSQQPSAEDEGGTLRLRNNTLTRKLIISHDFSWAFYSNLS</sequence>
<reference evidence="3" key="1">
    <citation type="submission" date="2016-11" db="UniProtKB">
        <authorList>
            <consortium name="WormBaseParasite"/>
        </authorList>
    </citation>
    <scope>IDENTIFICATION</scope>
</reference>
<proteinExistence type="predicted"/>
<dbReference type="WBParaSite" id="L893_g14167.t1">
    <property type="protein sequence ID" value="L893_g14167.t1"/>
    <property type="gene ID" value="L893_g14167"/>
</dbReference>
<evidence type="ECO:0000313" key="2">
    <source>
        <dbReference type="Proteomes" id="UP000095287"/>
    </source>
</evidence>
<feature type="signal peptide" evidence="1">
    <location>
        <begin position="1"/>
        <end position="19"/>
    </location>
</feature>
<keyword evidence="2" id="KW-1185">Reference proteome</keyword>
<feature type="chain" id="PRO_5009311869" evidence="1">
    <location>
        <begin position="20"/>
        <end position="117"/>
    </location>
</feature>